<dbReference type="HOGENOM" id="CLU_3340308_0_0_9"/>
<dbReference type="KEGG" id="bst:GYO_2730"/>
<dbReference type="Proteomes" id="UP000002651">
    <property type="component" value="Chromosome"/>
</dbReference>
<accession>G4NQ93</accession>
<dbReference type="AlphaFoldDB" id="G4NQ93"/>
<name>G4NQ93_BACS4</name>
<keyword evidence="2" id="KW-1185">Reference proteome</keyword>
<protein>
    <submittedName>
        <fullName evidence="1">Uncharacterized protein</fullName>
    </submittedName>
</protein>
<dbReference type="EMBL" id="CP002905">
    <property type="protein sequence ID" value="AEP87342.1"/>
    <property type="molecule type" value="Genomic_DNA"/>
</dbReference>
<organism evidence="1 2">
    <name type="scientific">Bacillus spizizenii (strain DSM 15029 / JCM 12233 / NBRC 101239 / NRRL B-23049 / TU-B-10)</name>
    <name type="common">Bacillus subtilis subsp. spizizenii</name>
    <dbReference type="NCBI Taxonomy" id="1052585"/>
    <lineage>
        <taxon>Bacteria</taxon>
        <taxon>Bacillati</taxon>
        <taxon>Bacillota</taxon>
        <taxon>Bacilli</taxon>
        <taxon>Bacillales</taxon>
        <taxon>Bacillaceae</taxon>
        <taxon>Bacillus</taxon>
    </lineage>
</organism>
<gene>
    <name evidence="1" type="ordered locus">GYO_2730</name>
</gene>
<reference evidence="1 2" key="1">
    <citation type="journal article" date="2012" name="J. Bacteriol.">
        <title>Whole-genome sequences of Bacillus subtilis and close relatives.</title>
        <authorList>
            <person name="Earl A.M."/>
            <person name="Eppinger M."/>
            <person name="Fricke W.F."/>
            <person name="Rosovitz M.J."/>
            <person name="Rasko D.A."/>
            <person name="Daugherty S."/>
            <person name="Losick R."/>
            <person name="Kolter R."/>
            <person name="Ravel J."/>
        </authorList>
    </citation>
    <scope>NUCLEOTIDE SEQUENCE [LARGE SCALE GENOMIC DNA]</scope>
    <source>
        <strain evidence="2">DSM 15029 / JCM 12233 / NBRC 101239 / NRRL B-23049 / TU-B-10</strain>
    </source>
</reference>
<sequence length="37" mass="4314">MKPSCSCCRDKNRWKIIANDPDMSKKTENENNTLRSV</sequence>
<proteinExistence type="predicted"/>
<dbReference type="STRING" id="1052585.GYO_2730"/>
<evidence type="ECO:0000313" key="2">
    <source>
        <dbReference type="Proteomes" id="UP000002651"/>
    </source>
</evidence>
<evidence type="ECO:0000313" key="1">
    <source>
        <dbReference type="EMBL" id="AEP87342.1"/>
    </source>
</evidence>